<organism evidence="5 6">
    <name type="scientific">Sphingomonas oligophenolica</name>
    <dbReference type="NCBI Taxonomy" id="301154"/>
    <lineage>
        <taxon>Bacteria</taxon>
        <taxon>Pseudomonadati</taxon>
        <taxon>Pseudomonadota</taxon>
        <taxon>Alphaproteobacteria</taxon>
        <taxon>Sphingomonadales</taxon>
        <taxon>Sphingomonadaceae</taxon>
        <taxon>Sphingomonas</taxon>
    </lineage>
</organism>
<sequence>MKLPRLLLFAVAMSVGVPVAAQQTSQGYKFLEAVEKEDGNTVTNMLDTPGSSVVNAKQVTSGKAALHLLVTHSGSLFFQFMLQRGADPNIRDDKGNTPMVLAALAGREDLVRLLLTYKANPNLGNAGGQTPLILAVANRDVPLARLLLTEGANPDQTDNLAGMSARDYAKRDARNPILAQLLATAPKTARRATVAGPKF</sequence>
<dbReference type="InterPro" id="IPR002110">
    <property type="entry name" value="Ankyrin_rpt"/>
</dbReference>
<reference evidence="5 6" key="1">
    <citation type="journal article" date="2019" name="Environ. Microbiol.">
        <title>Species interactions and distinct microbial communities in high Arctic permafrost affected cryosols are associated with the CH4 and CO2 gas fluxes.</title>
        <authorList>
            <person name="Altshuler I."/>
            <person name="Hamel J."/>
            <person name="Turney S."/>
            <person name="Magnuson E."/>
            <person name="Levesque R."/>
            <person name="Greer C."/>
            <person name="Whyte L.G."/>
        </authorList>
    </citation>
    <scope>NUCLEOTIDE SEQUENCE [LARGE SCALE GENOMIC DNA]</scope>
    <source>
        <strain evidence="5 6">S5.1</strain>
    </source>
</reference>
<keyword evidence="4" id="KW-0732">Signal</keyword>
<keyword evidence="1" id="KW-0677">Repeat</keyword>
<dbReference type="InterPro" id="IPR036770">
    <property type="entry name" value="Ankyrin_rpt-contain_sf"/>
</dbReference>
<evidence type="ECO:0000256" key="3">
    <source>
        <dbReference type="PROSITE-ProRule" id="PRU00023"/>
    </source>
</evidence>
<evidence type="ECO:0000256" key="2">
    <source>
        <dbReference type="ARBA" id="ARBA00023043"/>
    </source>
</evidence>
<dbReference type="EMBL" id="RCZK01000001">
    <property type="protein sequence ID" value="TPG15593.1"/>
    <property type="molecule type" value="Genomic_DNA"/>
</dbReference>
<accession>A0A502CRX8</accession>
<evidence type="ECO:0000313" key="5">
    <source>
        <dbReference type="EMBL" id="TPG15593.1"/>
    </source>
</evidence>
<keyword evidence="6" id="KW-1185">Reference proteome</keyword>
<dbReference type="OrthoDB" id="7390289at2"/>
<dbReference type="Pfam" id="PF12796">
    <property type="entry name" value="Ank_2"/>
    <property type="match status" value="1"/>
</dbReference>
<feature type="chain" id="PRO_5021287882" evidence="4">
    <location>
        <begin position="21"/>
        <end position="199"/>
    </location>
</feature>
<dbReference type="GO" id="GO:0085020">
    <property type="term" value="P:protein K6-linked ubiquitination"/>
    <property type="evidence" value="ECO:0007669"/>
    <property type="project" value="TreeGrafter"/>
</dbReference>
<dbReference type="Gene3D" id="1.25.40.20">
    <property type="entry name" value="Ankyrin repeat-containing domain"/>
    <property type="match status" value="1"/>
</dbReference>
<dbReference type="PANTHER" id="PTHR24171:SF8">
    <property type="entry name" value="BRCA1-ASSOCIATED RING DOMAIN PROTEIN 1"/>
    <property type="match status" value="1"/>
</dbReference>
<dbReference type="AlphaFoldDB" id="A0A502CRX8"/>
<name>A0A502CRX8_9SPHN</name>
<dbReference type="PROSITE" id="PS50297">
    <property type="entry name" value="ANK_REP_REGION"/>
    <property type="match status" value="3"/>
</dbReference>
<feature type="repeat" description="ANK" evidence="3">
    <location>
        <begin position="127"/>
        <end position="159"/>
    </location>
</feature>
<evidence type="ECO:0000256" key="1">
    <source>
        <dbReference type="ARBA" id="ARBA00022737"/>
    </source>
</evidence>
<gene>
    <name evidence="5" type="ORF">EAH84_02030</name>
</gene>
<dbReference type="Proteomes" id="UP000318413">
    <property type="component" value="Unassembled WGS sequence"/>
</dbReference>
<feature type="repeat" description="ANK" evidence="3">
    <location>
        <begin position="61"/>
        <end position="93"/>
    </location>
</feature>
<feature type="repeat" description="ANK" evidence="3">
    <location>
        <begin position="94"/>
        <end position="126"/>
    </location>
</feature>
<keyword evidence="2 3" id="KW-0040">ANK repeat</keyword>
<dbReference type="SMART" id="SM00248">
    <property type="entry name" value="ANK"/>
    <property type="match status" value="3"/>
</dbReference>
<dbReference type="RefSeq" id="WP_140866860.1">
    <property type="nucleotide sequence ID" value="NZ_RCZK01000001.1"/>
</dbReference>
<feature type="signal peptide" evidence="4">
    <location>
        <begin position="1"/>
        <end position="20"/>
    </location>
</feature>
<proteinExistence type="predicted"/>
<evidence type="ECO:0000256" key="4">
    <source>
        <dbReference type="SAM" id="SignalP"/>
    </source>
</evidence>
<dbReference type="PANTHER" id="PTHR24171">
    <property type="entry name" value="ANKYRIN REPEAT DOMAIN-CONTAINING PROTEIN 39-RELATED"/>
    <property type="match status" value="1"/>
</dbReference>
<evidence type="ECO:0000313" key="6">
    <source>
        <dbReference type="Proteomes" id="UP000318413"/>
    </source>
</evidence>
<dbReference type="PROSITE" id="PS50088">
    <property type="entry name" value="ANK_REPEAT"/>
    <property type="match status" value="3"/>
</dbReference>
<protein>
    <submittedName>
        <fullName evidence="5">Ankyrin repeat domain-containing protein</fullName>
    </submittedName>
</protein>
<dbReference type="SUPFAM" id="SSF48403">
    <property type="entry name" value="Ankyrin repeat"/>
    <property type="match status" value="1"/>
</dbReference>
<dbReference type="GO" id="GO:0004842">
    <property type="term" value="F:ubiquitin-protein transferase activity"/>
    <property type="evidence" value="ECO:0007669"/>
    <property type="project" value="TreeGrafter"/>
</dbReference>
<comment type="caution">
    <text evidence="5">The sequence shown here is derived from an EMBL/GenBank/DDBJ whole genome shotgun (WGS) entry which is preliminary data.</text>
</comment>